<feature type="binding site" description="axial binding residue" evidence="11">
    <location>
        <position position="397"/>
    </location>
    <ligand>
        <name>heme</name>
        <dbReference type="ChEBI" id="CHEBI:30413"/>
    </ligand>
    <ligandPart>
        <name>Fe</name>
        <dbReference type="ChEBI" id="CHEBI:18248"/>
    </ligandPart>
</feature>
<dbReference type="InterPro" id="IPR050665">
    <property type="entry name" value="Cytochrome_P450_Monooxygen"/>
</dbReference>
<organism evidence="14 15">
    <name type="scientific">Coffea canephora</name>
    <name type="common">Robusta coffee</name>
    <dbReference type="NCBI Taxonomy" id="49390"/>
    <lineage>
        <taxon>Eukaryota</taxon>
        <taxon>Viridiplantae</taxon>
        <taxon>Streptophyta</taxon>
        <taxon>Embryophyta</taxon>
        <taxon>Tracheophyta</taxon>
        <taxon>Spermatophyta</taxon>
        <taxon>Magnoliopsida</taxon>
        <taxon>eudicotyledons</taxon>
        <taxon>Gunneridae</taxon>
        <taxon>Pentapetalae</taxon>
        <taxon>asterids</taxon>
        <taxon>lamiids</taxon>
        <taxon>Gentianales</taxon>
        <taxon>Rubiaceae</taxon>
        <taxon>Ixoroideae</taxon>
        <taxon>Gardenieae complex</taxon>
        <taxon>Bertiereae - Coffeeae clade</taxon>
        <taxon>Coffeeae</taxon>
        <taxon>Coffea</taxon>
    </lineage>
</organism>
<evidence type="ECO:0000256" key="6">
    <source>
        <dbReference type="ARBA" id="ARBA00022989"/>
    </source>
</evidence>
<dbReference type="GO" id="GO:0004497">
    <property type="term" value="F:monooxygenase activity"/>
    <property type="evidence" value="ECO:0007669"/>
    <property type="project" value="UniProtKB-KW"/>
</dbReference>
<evidence type="ECO:0000256" key="13">
    <source>
        <dbReference type="SAM" id="Phobius"/>
    </source>
</evidence>
<dbReference type="GO" id="GO:0020037">
    <property type="term" value="F:heme binding"/>
    <property type="evidence" value="ECO:0007669"/>
    <property type="project" value="InterPro"/>
</dbReference>
<dbReference type="GO" id="GO:0005506">
    <property type="term" value="F:iron ion binding"/>
    <property type="evidence" value="ECO:0007669"/>
    <property type="project" value="InterPro"/>
</dbReference>
<dbReference type="Gramene" id="CDP15984">
    <property type="protein sequence ID" value="CDP15984"/>
    <property type="gene ID" value="GSCOC_T00016920001"/>
</dbReference>
<dbReference type="SUPFAM" id="SSF48264">
    <property type="entry name" value="Cytochrome P450"/>
    <property type="match status" value="1"/>
</dbReference>
<keyword evidence="9 12" id="KW-0503">Monooxygenase</keyword>
<dbReference type="InterPro" id="IPR017972">
    <property type="entry name" value="Cyt_P450_CS"/>
</dbReference>
<keyword evidence="8 11" id="KW-0408">Iron</keyword>
<evidence type="ECO:0000256" key="7">
    <source>
        <dbReference type="ARBA" id="ARBA00023002"/>
    </source>
</evidence>
<comment type="subcellular location">
    <subcellularLocation>
        <location evidence="1">Membrane</location>
    </subcellularLocation>
</comment>
<dbReference type="PRINTS" id="PR00385">
    <property type="entry name" value="P450"/>
</dbReference>
<evidence type="ECO:0000256" key="4">
    <source>
        <dbReference type="ARBA" id="ARBA00022692"/>
    </source>
</evidence>
<keyword evidence="15" id="KW-1185">Reference proteome</keyword>
<keyword evidence="10 13" id="KW-0472">Membrane</keyword>
<dbReference type="AlphaFoldDB" id="A0A068V626"/>
<proteinExistence type="inferred from homology"/>
<dbReference type="OMA" id="WGSEVHE"/>
<dbReference type="PANTHER" id="PTHR24282:SF255">
    <property type="entry name" value="CYTOCHROME P450 72A11-RELATED"/>
    <property type="match status" value="1"/>
</dbReference>
<feature type="transmembrane region" description="Helical" evidence="13">
    <location>
        <begin position="175"/>
        <end position="195"/>
    </location>
</feature>
<evidence type="ECO:0000256" key="12">
    <source>
        <dbReference type="RuleBase" id="RU000461"/>
    </source>
</evidence>
<dbReference type="GO" id="GO:0016705">
    <property type="term" value="F:oxidoreductase activity, acting on paired donors, with incorporation or reduction of molecular oxygen"/>
    <property type="evidence" value="ECO:0007669"/>
    <property type="project" value="InterPro"/>
</dbReference>
<keyword evidence="3 11" id="KW-0349">Heme</keyword>
<keyword evidence="6 13" id="KW-1133">Transmembrane helix</keyword>
<accession>A0A068V626</accession>
<dbReference type="PRINTS" id="PR00463">
    <property type="entry name" value="EP450I"/>
</dbReference>
<evidence type="ECO:0000256" key="10">
    <source>
        <dbReference type="ARBA" id="ARBA00023136"/>
    </source>
</evidence>
<dbReference type="InterPro" id="IPR001128">
    <property type="entry name" value="Cyt_P450"/>
</dbReference>
<dbReference type="InParanoid" id="A0A068V626"/>
<evidence type="ECO:0008006" key="16">
    <source>
        <dbReference type="Google" id="ProtNLM"/>
    </source>
</evidence>
<dbReference type="STRING" id="49390.A0A068V626"/>
<dbReference type="InterPro" id="IPR036396">
    <property type="entry name" value="Cyt_P450_sf"/>
</dbReference>
<dbReference type="PANTHER" id="PTHR24282">
    <property type="entry name" value="CYTOCHROME P450 FAMILY MEMBER"/>
    <property type="match status" value="1"/>
</dbReference>
<comment type="similarity">
    <text evidence="2 12">Belongs to the cytochrome P450 family.</text>
</comment>
<evidence type="ECO:0000256" key="3">
    <source>
        <dbReference type="ARBA" id="ARBA00022617"/>
    </source>
</evidence>
<dbReference type="OrthoDB" id="1470350at2759"/>
<evidence type="ECO:0000256" key="8">
    <source>
        <dbReference type="ARBA" id="ARBA00023004"/>
    </source>
</evidence>
<evidence type="ECO:0000256" key="11">
    <source>
        <dbReference type="PIRSR" id="PIRSR602401-1"/>
    </source>
</evidence>
<evidence type="ECO:0000256" key="1">
    <source>
        <dbReference type="ARBA" id="ARBA00004370"/>
    </source>
</evidence>
<evidence type="ECO:0000256" key="2">
    <source>
        <dbReference type="ARBA" id="ARBA00010617"/>
    </source>
</evidence>
<evidence type="ECO:0000313" key="15">
    <source>
        <dbReference type="Proteomes" id="UP000295252"/>
    </source>
</evidence>
<keyword evidence="4 13" id="KW-0812">Transmembrane</keyword>
<dbReference type="Gene3D" id="1.10.630.10">
    <property type="entry name" value="Cytochrome P450"/>
    <property type="match status" value="1"/>
</dbReference>
<evidence type="ECO:0000256" key="5">
    <source>
        <dbReference type="ARBA" id="ARBA00022723"/>
    </source>
</evidence>
<name>A0A068V626_COFCA</name>
<dbReference type="PhylomeDB" id="A0A068V626"/>
<keyword evidence="7 12" id="KW-0560">Oxidoreductase</keyword>
<reference evidence="15" key="1">
    <citation type="journal article" date="2014" name="Science">
        <title>The coffee genome provides insight into the convergent evolution of caffeine biosynthesis.</title>
        <authorList>
            <person name="Denoeud F."/>
            <person name="Carretero-Paulet L."/>
            <person name="Dereeper A."/>
            <person name="Droc G."/>
            <person name="Guyot R."/>
            <person name="Pietrella M."/>
            <person name="Zheng C."/>
            <person name="Alberti A."/>
            <person name="Anthony F."/>
            <person name="Aprea G."/>
            <person name="Aury J.M."/>
            <person name="Bento P."/>
            <person name="Bernard M."/>
            <person name="Bocs S."/>
            <person name="Campa C."/>
            <person name="Cenci A."/>
            <person name="Combes M.C."/>
            <person name="Crouzillat D."/>
            <person name="Da Silva C."/>
            <person name="Daddiego L."/>
            <person name="De Bellis F."/>
            <person name="Dussert S."/>
            <person name="Garsmeur O."/>
            <person name="Gayraud T."/>
            <person name="Guignon V."/>
            <person name="Jahn K."/>
            <person name="Jamilloux V."/>
            <person name="Joet T."/>
            <person name="Labadie K."/>
            <person name="Lan T."/>
            <person name="Leclercq J."/>
            <person name="Lepelley M."/>
            <person name="Leroy T."/>
            <person name="Li L.T."/>
            <person name="Librado P."/>
            <person name="Lopez L."/>
            <person name="Munoz A."/>
            <person name="Noel B."/>
            <person name="Pallavicini A."/>
            <person name="Perrotta G."/>
            <person name="Poncet V."/>
            <person name="Pot D."/>
            <person name="Priyono X."/>
            <person name="Rigoreau M."/>
            <person name="Rouard M."/>
            <person name="Rozas J."/>
            <person name="Tranchant-Dubreuil C."/>
            <person name="VanBuren R."/>
            <person name="Zhang Q."/>
            <person name="Andrade A.C."/>
            <person name="Argout X."/>
            <person name="Bertrand B."/>
            <person name="de Kochko A."/>
            <person name="Graziosi G."/>
            <person name="Henry R.J."/>
            <person name="Jayarama X."/>
            <person name="Ming R."/>
            <person name="Nagai C."/>
            <person name="Rounsley S."/>
            <person name="Sankoff D."/>
            <person name="Giuliano G."/>
            <person name="Albert V.A."/>
            <person name="Wincker P."/>
            <person name="Lashermes P."/>
        </authorList>
    </citation>
    <scope>NUCLEOTIDE SEQUENCE [LARGE SCALE GENOMIC DNA]</scope>
    <source>
        <strain evidence="15">cv. DH200-94</strain>
    </source>
</reference>
<dbReference type="Pfam" id="PF00067">
    <property type="entry name" value="p450"/>
    <property type="match status" value="1"/>
</dbReference>
<gene>
    <name evidence="14" type="ORF">GSCOC_T00016920001</name>
</gene>
<dbReference type="PROSITE" id="PS00086">
    <property type="entry name" value="CYTOCHROME_P450"/>
    <property type="match status" value="1"/>
</dbReference>
<keyword evidence="5 11" id="KW-0479">Metal-binding</keyword>
<evidence type="ECO:0000313" key="14">
    <source>
        <dbReference type="EMBL" id="CDP15984.1"/>
    </source>
</evidence>
<dbReference type="InterPro" id="IPR002401">
    <property type="entry name" value="Cyt_P450_E_grp-I"/>
</dbReference>
<comment type="cofactor">
    <cofactor evidence="11">
        <name>heme</name>
        <dbReference type="ChEBI" id="CHEBI:30413"/>
    </cofactor>
</comment>
<protein>
    <recommendedName>
        <fullName evidence="16">Cytochrome P450</fullName>
    </recommendedName>
</protein>
<dbReference type="Proteomes" id="UP000295252">
    <property type="component" value="Chromosome VII"/>
</dbReference>
<dbReference type="GO" id="GO:0016020">
    <property type="term" value="C:membrane"/>
    <property type="evidence" value="ECO:0007669"/>
    <property type="project" value="UniProtKB-SubCell"/>
</dbReference>
<evidence type="ECO:0000256" key="9">
    <source>
        <dbReference type="ARBA" id="ARBA00023033"/>
    </source>
</evidence>
<dbReference type="EMBL" id="HG739196">
    <property type="protein sequence ID" value="CDP15984.1"/>
    <property type="molecule type" value="Genomic_DNA"/>
</dbReference>
<sequence>MIEEAYSQPINLSDDLVPRVIPMVTKTIKKYGGNSFIWLGPYPAVIILDSESIREIMVKYNLFQKPYFHPLGKYLIQGLVASEGKKWAKHRKIINPAFHLEKLKLMLPAFHLCATEMLSKWEESVSSEGTCELDVWPHRQTLTSDAISRTAFVVIMRKEERSLSFKKNRQSRLKILTFLISKLIQSVSLLVYWFLPTKRNRRIKELHKKVGAAVREVIDERLEAMKAGESSDNDLLSILLDFGLSINDVIEECKQFYFAGQETTSSLLVWTSVLLSRHQKWQSQAREEVLQVFGRDESNFNGLNLLKVVTMILNEVLRLYTPLPVIDRTVQEETKVGKYTFPSGVRLMLPVLLLHYDVEIWGDDSEKFNPDRFHEGVSNATKGQASFFPFGWGPRICIGQTFAMIEAKLAMAMILQRFSFELSPSYTHAPYTIVTIQPQHGAHLILRKL</sequence>